<accession>A0A1G5QEZ4</accession>
<evidence type="ECO:0000313" key="4">
    <source>
        <dbReference type="Proteomes" id="UP000199648"/>
    </source>
</evidence>
<protein>
    <recommendedName>
        <fullName evidence="2">AAA+ ATPase domain-containing protein</fullName>
    </recommendedName>
</protein>
<dbReference type="InterPro" id="IPR003593">
    <property type="entry name" value="AAA+_ATPase"/>
</dbReference>
<organism evidence="3 4">
    <name type="scientific">Thiohalomonas denitrificans</name>
    <dbReference type="NCBI Taxonomy" id="415747"/>
    <lineage>
        <taxon>Bacteria</taxon>
        <taxon>Pseudomonadati</taxon>
        <taxon>Pseudomonadota</taxon>
        <taxon>Gammaproteobacteria</taxon>
        <taxon>Thiohalomonadales</taxon>
        <taxon>Thiohalomonadaceae</taxon>
        <taxon>Thiohalomonas</taxon>
    </lineage>
</organism>
<dbReference type="STRING" id="415747.SAMN03097708_02009"/>
<dbReference type="OrthoDB" id="9783370at2"/>
<proteinExistence type="predicted"/>
<dbReference type="Proteomes" id="UP000199648">
    <property type="component" value="Unassembled WGS sequence"/>
</dbReference>
<name>A0A1G5QEZ4_9GAMM</name>
<dbReference type="InterPro" id="IPR027417">
    <property type="entry name" value="P-loop_NTPase"/>
</dbReference>
<keyword evidence="4" id="KW-1185">Reference proteome</keyword>
<evidence type="ECO:0000259" key="2">
    <source>
        <dbReference type="SMART" id="SM00382"/>
    </source>
</evidence>
<evidence type="ECO:0000313" key="3">
    <source>
        <dbReference type="EMBL" id="SCZ60218.1"/>
    </source>
</evidence>
<reference evidence="3 4" key="1">
    <citation type="submission" date="2016-10" db="EMBL/GenBank/DDBJ databases">
        <authorList>
            <person name="de Groot N.N."/>
        </authorList>
    </citation>
    <scope>NUCLEOTIDE SEQUENCE [LARGE SCALE GENOMIC DNA]</scope>
    <source>
        <strain evidence="3 4">HLD2</strain>
    </source>
</reference>
<gene>
    <name evidence="3" type="ORF">SAMN03097708_02009</name>
</gene>
<feature type="region of interest" description="Disordered" evidence="1">
    <location>
        <begin position="1"/>
        <end position="26"/>
    </location>
</feature>
<feature type="domain" description="AAA+ ATPase" evidence="2">
    <location>
        <begin position="163"/>
        <end position="354"/>
    </location>
</feature>
<feature type="compositionally biased region" description="Polar residues" evidence="1">
    <location>
        <begin position="1"/>
        <end position="18"/>
    </location>
</feature>
<dbReference type="Gene3D" id="3.40.50.300">
    <property type="entry name" value="P-loop containing nucleotide triphosphate hydrolases"/>
    <property type="match status" value="1"/>
</dbReference>
<sequence length="441" mass="49480">MSYSPQTVETLENSSMETTAKRPRSLQETGLKEELLLSLLLKQILKMGPTDLADLVREVALPGVVLEPLIHYLRREAQLEVRSSTDGGVRYGLTERGRTAALDAVMRDGYTGPAPVPLEAYLNIVGWQSSSRRQITAEQLRSKFSDIVIEQHILDRLGPALHSGRSMMVYGSPGSGKSFISRCLGRVLDDPVLVPYAVQAGGITVRVFDPEYHRPRLEANAREARIDSGHDPRYRLCDRPVVSAGGELTLEMLELHYDPASCEYRAPLQMRANNGLLIIDDLGRQRVPPEAILNRWIVPMEEGSDYLHSHGGAQFVVPFDVILLFSTNYPPTELADEAFLRRIGYKVRFGELSERAYTAIWQQVCEAEGLDFASDVVRYTVEHLHRLRDVPLLACHPRDLIGLVVDRCRYEGRTPELSPEAVEAAWDNYFVTGESRGMTHD</sequence>
<dbReference type="SUPFAM" id="SSF52540">
    <property type="entry name" value="P-loop containing nucleoside triphosphate hydrolases"/>
    <property type="match status" value="1"/>
</dbReference>
<evidence type="ECO:0000256" key="1">
    <source>
        <dbReference type="SAM" id="MobiDB-lite"/>
    </source>
</evidence>
<dbReference type="SMART" id="SM00382">
    <property type="entry name" value="AAA"/>
    <property type="match status" value="1"/>
</dbReference>
<dbReference type="AlphaFoldDB" id="A0A1G5QEZ4"/>
<dbReference type="RefSeq" id="WP_092996174.1">
    <property type="nucleotide sequence ID" value="NZ_FMWD01000005.1"/>
</dbReference>
<dbReference type="EMBL" id="FMWD01000005">
    <property type="protein sequence ID" value="SCZ60218.1"/>
    <property type="molecule type" value="Genomic_DNA"/>
</dbReference>